<dbReference type="RefSeq" id="WP_254092674.1">
    <property type="nucleotide sequence ID" value="NZ_JAHESC010000041.1"/>
</dbReference>
<dbReference type="InterPro" id="IPR003343">
    <property type="entry name" value="Big_2"/>
</dbReference>
<evidence type="ECO:0000259" key="2">
    <source>
        <dbReference type="SMART" id="SM00635"/>
    </source>
</evidence>
<keyword evidence="4" id="KW-1185">Reference proteome</keyword>
<keyword evidence="1" id="KW-0732">Signal</keyword>
<gene>
    <name evidence="3" type="ORF">KK078_22995</name>
</gene>
<accession>A0AAP2GJJ0</accession>
<dbReference type="Pfam" id="PF02368">
    <property type="entry name" value="Big_2"/>
    <property type="match status" value="1"/>
</dbReference>
<feature type="signal peptide" evidence="1">
    <location>
        <begin position="1"/>
        <end position="21"/>
    </location>
</feature>
<reference evidence="3 4" key="1">
    <citation type="submission" date="2021-05" db="EMBL/GenBank/DDBJ databases">
        <title>A Polyphasic approach of four new species of the genus Ohtaekwangia: Ohtaekwangia histidinii sp. nov., Ohtaekwangia cretensis sp. nov., Ohtaekwangia indiensis sp. nov., Ohtaekwangia reichenbachii sp. nov. from diverse environment.</title>
        <authorList>
            <person name="Octaviana S."/>
        </authorList>
    </citation>
    <scope>NUCLEOTIDE SEQUENCE [LARGE SCALE GENOMIC DNA]</scope>
    <source>
        <strain evidence="3 4">PWU37</strain>
    </source>
</reference>
<organism evidence="3 4">
    <name type="scientific">Dawidia soli</name>
    <dbReference type="NCBI Taxonomy" id="2782352"/>
    <lineage>
        <taxon>Bacteria</taxon>
        <taxon>Pseudomonadati</taxon>
        <taxon>Bacteroidota</taxon>
        <taxon>Cytophagia</taxon>
        <taxon>Cytophagales</taxon>
        <taxon>Chryseotaleaceae</taxon>
        <taxon>Dawidia</taxon>
    </lineage>
</organism>
<dbReference type="AlphaFoldDB" id="A0AAP2GJJ0"/>
<dbReference type="Gene3D" id="2.60.40.1080">
    <property type="match status" value="1"/>
</dbReference>
<feature type="domain" description="BIG2" evidence="2">
    <location>
        <begin position="28"/>
        <end position="104"/>
    </location>
</feature>
<dbReference type="Proteomes" id="UP001319180">
    <property type="component" value="Unassembled WGS sequence"/>
</dbReference>
<dbReference type="SMART" id="SM00635">
    <property type="entry name" value="BID_2"/>
    <property type="match status" value="1"/>
</dbReference>
<evidence type="ECO:0000256" key="1">
    <source>
        <dbReference type="SAM" id="SignalP"/>
    </source>
</evidence>
<dbReference type="EMBL" id="JAHESC010000041">
    <property type="protein sequence ID" value="MBT1689451.1"/>
    <property type="molecule type" value="Genomic_DNA"/>
</dbReference>
<protein>
    <submittedName>
        <fullName evidence="3">Ig-like domain-containing protein</fullName>
    </submittedName>
</protein>
<dbReference type="InterPro" id="IPR008964">
    <property type="entry name" value="Invasin/intimin_cell_adhesion"/>
</dbReference>
<comment type="caution">
    <text evidence="3">The sequence shown here is derived from an EMBL/GenBank/DDBJ whole genome shotgun (WGS) entry which is preliminary data.</text>
</comment>
<proteinExistence type="predicted"/>
<dbReference type="SUPFAM" id="SSF49373">
    <property type="entry name" value="Invasin/intimin cell-adhesion fragments"/>
    <property type="match status" value="1"/>
</dbReference>
<evidence type="ECO:0000313" key="4">
    <source>
        <dbReference type="Proteomes" id="UP001319180"/>
    </source>
</evidence>
<feature type="chain" id="PRO_5042918618" evidence="1">
    <location>
        <begin position="22"/>
        <end position="263"/>
    </location>
</feature>
<evidence type="ECO:0000313" key="3">
    <source>
        <dbReference type="EMBL" id="MBT1689451.1"/>
    </source>
</evidence>
<name>A0AAP2GJJ0_9BACT</name>
<sequence length="263" mass="28525">MKRKIYLLLAVSAAFMTWSCSDDDDTVHVTEVNVSDDAFTLFLDEEKTITAEVMPANAGNPAIEWSTSAADVATVDANGNVKAVAPGTAVITAKAKDNAVTGTANVTVVNGFVLGTERTEIKAAYYDDADLGETEGGGLSFYFYSTTEVGDGEDYSIWIDIPTERLNTTFSLTEEDPYNWSWWIEYQKAEPAVHYEGFGSEGSMEDVVSGTMSSKVEGGGKFTVTFDILLTDGKTLKGKYSGVMLDSETANGRVKRETVNRNR</sequence>